<organism evidence="3 4">
    <name type="scientific">Dreissena polymorpha</name>
    <name type="common">Zebra mussel</name>
    <name type="synonym">Mytilus polymorpha</name>
    <dbReference type="NCBI Taxonomy" id="45954"/>
    <lineage>
        <taxon>Eukaryota</taxon>
        <taxon>Metazoa</taxon>
        <taxon>Spiralia</taxon>
        <taxon>Lophotrochozoa</taxon>
        <taxon>Mollusca</taxon>
        <taxon>Bivalvia</taxon>
        <taxon>Autobranchia</taxon>
        <taxon>Heteroconchia</taxon>
        <taxon>Euheterodonta</taxon>
        <taxon>Imparidentia</taxon>
        <taxon>Neoheterodontei</taxon>
        <taxon>Myida</taxon>
        <taxon>Dreissenoidea</taxon>
        <taxon>Dreissenidae</taxon>
        <taxon>Dreissena</taxon>
    </lineage>
</organism>
<keyword evidence="2" id="KW-1133">Transmembrane helix</keyword>
<dbReference type="Proteomes" id="UP000828390">
    <property type="component" value="Unassembled WGS sequence"/>
</dbReference>
<evidence type="ECO:0000256" key="1">
    <source>
        <dbReference type="SAM" id="MobiDB-lite"/>
    </source>
</evidence>
<dbReference type="AlphaFoldDB" id="A0A9D4NJV2"/>
<gene>
    <name evidence="3" type="ORF">DPMN_020234</name>
</gene>
<evidence type="ECO:0000313" key="4">
    <source>
        <dbReference type="Proteomes" id="UP000828390"/>
    </source>
</evidence>
<name>A0A9D4NJV2_DREPO</name>
<protein>
    <submittedName>
        <fullName evidence="3">Uncharacterized protein</fullName>
    </submittedName>
</protein>
<reference evidence="3" key="2">
    <citation type="submission" date="2020-11" db="EMBL/GenBank/DDBJ databases">
        <authorList>
            <person name="McCartney M.A."/>
            <person name="Auch B."/>
            <person name="Kono T."/>
            <person name="Mallez S."/>
            <person name="Becker A."/>
            <person name="Gohl D.M."/>
            <person name="Silverstein K.A.T."/>
            <person name="Koren S."/>
            <person name="Bechman K.B."/>
            <person name="Herman A."/>
            <person name="Abrahante J.E."/>
            <person name="Garbe J."/>
        </authorList>
    </citation>
    <scope>NUCLEOTIDE SEQUENCE</scope>
    <source>
        <strain evidence="3">Duluth1</strain>
        <tissue evidence="3">Whole animal</tissue>
    </source>
</reference>
<comment type="caution">
    <text evidence="3">The sequence shown here is derived from an EMBL/GenBank/DDBJ whole genome shotgun (WGS) entry which is preliminary data.</text>
</comment>
<sequence length="211" mass="25820">MNDAKRMNRKRKFENSERKHKSKLDEIKRRELTKYEQEEKEVREYLKDERIRWEQFCHDKYIQKQLNKTYKITHKNNPWLGKKNLDDEIFNFDEDDYDSDGNNEEDRLYLECMGIEHGDDDYDTDECDDSDECGDDDSDECDDYSDDDATDFMKLMIFLLLMIMLRIFMRMMILMILLINLKVFLIIRRLIEKLGNFWILALMKNMMILRI</sequence>
<feature type="transmembrane region" description="Helical" evidence="2">
    <location>
        <begin position="155"/>
        <end position="179"/>
    </location>
</feature>
<reference evidence="3" key="1">
    <citation type="journal article" date="2019" name="bioRxiv">
        <title>The Genome of the Zebra Mussel, Dreissena polymorpha: A Resource for Invasive Species Research.</title>
        <authorList>
            <person name="McCartney M.A."/>
            <person name="Auch B."/>
            <person name="Kono T."/>
            <person name="Mallez S."/>
            <person name="Zhang Y."/>
            <person name="Obille A."/>
            <person name="Becker A."/>
            <person name="Abrahante J.E."/>
            <person name="Garbe J."/>
            <person name="Badalamenti J.P."/>
            <person name="Herman A."/>
            <person name="Mangelson H."/>
            <person name="Liachko I."/>
            <person name="Sullivan S."/>
            <person name="Sone E.D."/>
            <person name="Koren S."/>
            <person name="Silverstein K.A.T."/>
            <person name="Beckman K.B."/>
            <person name="Gohl D.M."/>
        </authorList>
    </citation>
    <scope>NUCLEOTIDE SEQUENCE</scope>
    <source>
        <strain evidence="3">Duluth1</strain>
        <tissue evidence="3">Whole animal</tissue>
    </source>
</reference>
<keyword evidence="4" id="KW-1185">Reference proteome</keyword>
<accession>A0A9D4NJV2</accession>
<keyword evidence="2" id="KW-0472">Membrane</keyword>
<feature type="region of interest" description="Disordered" evidence="1">
    <location>
        <begin position="1"/>
        <end position="25"/>
    </location>
</feature>
<evidence type="ECO:0000256" key="2">
    <source>
        <dbReference type="SAM" id="Phobius"/>
    </source>
</evidence>
<evidence type="ECO:0000313" key="3">
    <source>
        <dbReference type="EMBL" id="KAH3896061.1"/>
    </source>
</evidence>
<keyword evidence="2" id="KW-0812">Transmembrane</keyword>
<proteinExistence type="predicted"/>
<dbReference type="EMBL" id="JAIWYP010000001">
    <property type="protein sequence ID" value="KAH3896061.1"/>
    <property type="molecule type" value="Genomic_DNA"/>
</dbReference>
<feature type="compositionally biased region" description="Basic and acidic residues" evidence="1">
    <location>
        <begin position="13"/>
        <end position="25"/>
    </location>
</feature>